<evidence type="ECO:0000256" key="2">
    <source>
        <dbReference type="ARBA" id="ARBA00023054"/>
    </source>
</evidence>
<gene>
    <name evidence="5" type="ordered locus">Rcas_3151</name>
</gene>
<dbReference type="RefSeq" id="WP_012121629.1">
    <property type="nucleotide sequence ID" value="NC_009767.1"/>
</dbReference>
<feature type="coiled-coil region" evidence="3">
    <location>
        <begin position="236"/>
        <end position="356"/>
    </location>
</feature>
<dbReference type="STRING" id="383372.Rcas_3151"/>
<dbReference type="HOGENOM" id="CLU_038361_0_0_0"/>
<dbReference type="PANTHER" id="PTHR32347:SF14">
    <property type="entry name" value="EFFLUX SYSTEM COMPONENT YKNX-RELATED"/>
    <property type="match status" value="1"/>
</dbReference>
<keyword evidence="2 3" id="KW-0175">Coiled coil</keyword>
<evidence type="ECO:0000313" key="6">
    <source>
        <dbReference type="Proteomes" id="UP000000263"/>
    </source>
</evidence>
<feature type="chain" id="PRO_5002714146" evidence="4">
    <location>
        <begin position="25"/>
        <end position="533"/>
    </location>
</feature>
<proteinExistence type="predicted"/>
<evidence type="ECO:0000256" key="3">
    <source>
        <dbReference type="SAM" id="Coils"/>
    </source>
</evidence>
<dbReference type="Proteomes" id="UP000000263">
    <property type="component" value="Chromosome"/>
</dbReference>
<dbReference type="Gene3D" id="2.40.50.100">
    <property type="match status" value="1"/>
</dbReference>
<accession>A7NNR1</accession>
<evidence type="ECO:0000256" key="1">
    <source>
        <dbReference type="ARBA" id="ARBA00004196"/>
    </source>
</evidence>
<dbReference type="KEGG" id="rca:Rcas_3151"/>
<dbReference type="eggNOG" id="COG0845">
    <property type="taxonomic scope" value="Bacteria"/>
</dbReference>
<sequence length="533" mass="60010">MRWITRWMSICCVVLLTACSTTQALQEPPTPTPLPPDPALERPTYTVQRGAIEQVFTVTARATPVDMARLAFRRDGRVNVVNVSRGDVVKEGDVLAELQQEEALDELRRAEDDLAQARRDLESAQLAKEKRIKERELDVDRARRELERLLPGGEADLFKELQERLEAAQRELRTTRDDASWSKTSADEALRDSAEALSDTQKAYSVAYWNWDWVQRYGTDPENPFIKNEAGVLVPNRLTEKQKEEFRMKLVQAERALRDAERSVEQAQRARDRAYEDEVVKIYEAEKKVEEAQRALETLLQGKNKAIEDAQLALERAQVALEEARNETLNSALRAVENAERALEKARRRVDDGRVIAPQDGTVLAVAIEPGATVTAFEPVIEIADPSNLEFAATLSAQQMRLLSEGQSVEIRLLSRPDLVIPGVIRRMPAPYGSGGSGAVQDRDVTTRFQIVDARGQTFEAGVTVARVSIVLERKDNVLWLPPEAIRSFEGRRFVIVREGERERRVTVRVGIETDERVEILEGLNEGDIVVGS</sequence>
<dbReference type="SUPFAM" id="SSF111369">
    <property type="entry name" value="HlyD-like secretion proteins"/>
    <property type="match status" value="1"/>
</dbReference>
<comment type="subcellular location">
    <subcellularLocation>
        <location evidence="1">Cell envelope</location>
    </subcellularLocation>
</comment>
<evidence type="ECO:0000313" key="5">
    <source>
        <dbReference type="EMBL" id="ABU59205.1"/>
    </source>
</evidence>
<dbReference type="OrthoDB" id="143084at2"/>
<dbReference type="InterPro" id="IPR050465">
    <property type="entry name" value="UPF0194_transport"/>
</dbReference>
<evidence type="ECO:0000256" key="4">
    <source>
        <dbReference type="SAM" id="SignalP"/>
    </source>
</evidence>
<keyword evidence="6" id="KW-1185">Reference proteome</keyword>
<dbReference type="Gene3D" id="2.40.420.20">
    <property type="match status" value="1"/>
</dbReference>
<reference evidence="5 6" key="1">
    <citation type="submission" date="2007-08" db="EMBL/GenBank/DDBJ databases">
        <title>Complete sequence of Roseiflexus castenholzii DSM 13941.</title>
        <authorList>
            <consortium name="US DOE Joint Genome Institute"/>
            <person name="Copeland A."/>
            <person name="Lucas S."/>
            <person name="Lapidus A."/>
            <person name="Barry K."/>
            <person name="Glavina del Rio T."/>
            <person name="Dalin E."/>
            <person name="Tice H."/>
            <person name="Pitluck S."/>
            <person name="Thompson L.S."/>
            <person name="Brettin T."/>
            <person name="Bruce D."/>
            <person name="Detter J.C."/>
            <person name="Han C."/>
            <person name="Tapia R."/>
            <person name="Schmutz J."/>
            <person name="Larimer F."/>
            <person name="Land M."/>
            <person name="Hauser L."/>
            <person name="Kyrpides N."/>
            <person name="Mikhailova N."/>
            <person name="Bryant D.A."/>
            <person name="Hanada S."/>
            <person name="Tsukatani Y."/>
            <person name="Richardson P."/>
        </authorList>
    </citation>
    <scope>NUCLEOTIDE SEQUENCE [LARGE SCALE GENOMIC DNA]</scope>
    <source>
        <strain evidence="6">DSM 13941 / HLO8</strain>
    </source>
</reference>
<feature type="signal peptide" evidence="4">
    <location>
        <begin position="1"/>
        <end position="24"/>
    </location>
</feature>
<feature type="coiled-coil region" evidence="3">
    <location>
        <begin position="100"/>
        <end position="134"/>
    </location>
</feature>
<dbReference type="PANTHER" id="PTHR32347">
    <property type="entry name" value="EFFLUX SYSTEM COMPONENT YKNX-RELATED"/>
    <property type="match status" value="1"/>
</dbReference>
<dbReference type="PROSITE" id="PS51257">
    <property type="entry name" value="PROKAR_LIPOPROTEIN"/>
    <property type="match status" value="1"/>
</dbReference>
<keyword evidence="4" id="KW-0732">Signal</keyword>
<protein>
    <submittedName>
        <fullName evidence="5">Secretion protein HlyD family protein</fullName>
    </submittedName>
</protein>
<organism evidence="5 6">
    <name type="scientific">Roseiflexus castenholzii (strain DSM 13941 / HLO8)</name>
    <dbReference type="NCBI Taxonomy" id="383372"/>
    <lineage>
        <taxon>Bacteria</taxon>
        <taxon>Bacillati</taxon>
        <taxon>Chloroflexota</taxon>
        <taxon>Chloroflexia</taxon>
        <taxon>Chloroflexales</taxon>
        <taxon>Roseiflexineae</taxon>
        <taxon>Roseiflexaceae</taxon>
        <taxon>Roseiflexus</taxon>
    </lineage>
</organism>
<dbReference type="EMBL" id="CP000804">
    <property type="protein sequence ID" value="ABU59205.1"/>
    <property type="molecule type" value="Genomic_DNA"/>
</dbReference>
<dbReference type="AlphaFoldDB" id="A7NNR1"/>
<name>A7NNR1_ROSCS</name>
<dbReference type="GO" id="GO:0030313">
    <property type="term" value="C:cell envelope"/>
    <property type="evidence" value="ECO:0007669"/>
    <property type="project" value="UniProtKB-SubCell"/>
</dbReference>
<dbReference type="Gene3D" id="2.40.30.170">
    <property type="match status" value="1"/>
</dbReference>